<dbReference type="GO" id="GO:0007165">
    <property type="term" value="P:signal transduction"/>
    <property type="evidence" value="ECO:0007669"/>
    <property type="project" value="TreeGrafter"/>
</dbReference>
<feature type="non-terminal residue" evidence="4">
    <location>
        <position position="193"/>
    </location>
</feature>
<dbReference type="InterPro" id="IPR050827">
    <property type="entry name" value="CRP1_MDG1_kinase"/>
</dbReference>
<dbReference type="GO" id="GO:0005737">
    <property type="term" value="C:cytoplasm"/>
    <property type="evidence" value="ECO:0007669"/>
    <property type="project" value="TreeGrafter"/>
</dbReference>
<evidence type="ECO:0000313" key="5">
    <source>
        <dbReference type="Proteomes" id="UP001150266"/>
    </source>
</evidence>
<protein>
    <recommendedName>
        <fullName evidence="3">AMP-activated protein kinase glycogen-binding domain-containing protein</fullName>
    </recommendedName>
</protein>
<dbReference type="CDD" id="cd02859">
    <property type="entry name" value="E_set_AMPKbeta_like_N"/>
    <property type="match status" value="1"/>
</dbReference>
<dbReference type="GO" id="GO:0005634">
    <property type="term" value="C:nucleus"/>
    <property type="evidence" value="ECO:0007669"/>
    <property type="project" value="TreeGrafter"/>
</dbReference>
<dbReference type="InterPro" id="IPR032640">
    <property type="entry name" value="AMPK1_CBM"/>
</dbReference>
<feature type="domain" description="AMP-activated protein kinase glycogen-binding" evidence="3">
    <location>
        <begin position="3"/>
        <end position="56"/>
    </location>
</feature>
<dbReference type="AlphaFoldDB" id="A0A9W9A1V0"/>
<dbReference type="SUPFAM" id="SSF81296">
    <property type="entry name" value="E set domains"/>
    <property type="match status" value="1"/>
</dbReference>
<dbReference type="Pfam" id="PF16561">
    <property type="entry name" value="AMPK1_CBM"/>
    <property type="match status" value="1"/>
</dbReference>
<feature type="non-terminal residue" evidence="4">
    <location>
        <position position="1"/>
    </location>
</feature>
<dbReference type="PANTHER" id="PTHR10343">
    <property type="entry name" value="5'-AMP-ACTIVATED PROTEIN KINASE , BETA SUBUNIT"/>
    <property type="match status" value="1"/>
</dbReference>
<dbReference type="Gene3D" id="2.60.40.10">
    <property type="entry name" value="Immunoglobulins"/>
    <property type="match status" value="1"/>
</dbReference>
<dbReference type="EMBL" id="JAOTPV010000021">
    <property type="protein sequence ID" value="KAJ4472182.1"/>
    <property type="molecule type" value="Genomic_DNA"/>
</dbReference>
<dbReference type="OrthoDB" id="5873279at2759"/>
<dbReference type="GO" id="GO:0019901">
    <property type="term" value="F:protein kinase binding"/>
    <property type="evidence" value="ECO:0007669"/>
    <property type="project" value="TreeGrafter"/>
</dbReference>
<dbReference type="GO" id="GO:0031588">
    <property type="term" value="C:nucleotide-activated protein kinase complex"/>
    <property type="evidence" value="ECO:0007669"/>
    <property type="project" value="TreeGrafter"/>
</dbReference>
<dbReference type="InterPro" id="IPR014756">
    <property type="entry name" value="Ig_E-set"/>
</dbReference>
<comment type="similarity">
    <text evidence="1">Belongs to the 5'-AMP-activated protein kinase beta subunit family.</text>
</comment>
<reference evidence="4" key="1">
    <citation type="submission" date="2022-08" db="EMBL/GenBank/DDBJ databases">
        <title>A Global Phylogenomic Analysis of the Shiitake Genus Lentinula.</title>
        <authorList>
            <consortium name="DOE Joint Genome Institute"/>
            <person name="Sierra-Patev S."/>
            <person name="Min B."/>
            <person name="Naranjo-Ortiz M."/>
            <person name="Looney B."/>
            <person name="Konkel Z."/>
            <person name="Slot J.C."/>
            <person name="Sakamoto Y."/>
            <person name="Steenwyk J.L."/>
            <person name="Rokas A."/>
            <person name="Carro J."/>
            <person name="Camarero S."/>
            <person name="Ferreira P."/>
            <person name="Molpeceres G."/>
            <person name="Ruiz-Duenas F.J."/>
            <person name="Serrano A."/>
            <person name="Henrissat B."/>
            <person name="Drula E."/>
            <person name="Hughes K.W."/>
            <person name="Mata J.L."/>
            <person name="Ishikawa N.K."/>
            <person name="Vargas-Isla R."/>
            <person name="Ushijima S."/>
            <person name="Smith C.A."/>
            <person name="Ahrendt S."/>
            <person name="Andreopoulos W."/>
            <person name="He G."/>
            <person name="Labutti K."/>
            <person name="Lipzen A."/>
            <person name="Ng V."/>
            <person name="Riley R."/>
            <person name="Sandor L."/>
            <person name="Barry K."/>
            <person name="Martinez A.T."/>
            <person name="Xiao Y."/>
            <person name="Gibbons J.G."/>
            <person name="Terashima K."/>
            <person name="Grigoriev I.V."/>
            <person name="Hibbett D.S."/>
        </authorList>
    </citation>
    <scope>NUCLEOTIDE SEQUENCE</scope>
    <source>
        <strain evidence="4">JLM2183</strain>
    </source>
</reference>
<feature type="region of interest" description="Disordered" evidence="2">
    <location>
        <begin position="39"/>
        <end position="70"/>
    </location>
</feature>
<dbReference type="PANTHER" id="PTHR10343:SF84">
    <property type="entry name" value="5'-AMP-ACTIVATED PROTEIN KINASE SUBUNIT BETA-1"/>
    <property type="match status" value="1"/>
</dbReference>
<feature type="compositionally biased region" description="Polar residues" evidence="2">
    <location>
        <begin position="39"/>
        <end position="53"/>
    </location>
</feature>
<organism evidence="4 5">
    <name type="scientific">Lentinula aciculospora</name>
    <dbReference type="NCBI Taxonomy" id="153920"/>
    <lineage>
        <taxon>Eukaryota</taxon>
        <taxon>Fungi</taxon>
        <taxon>Dikarya</taxon>
        <taxon>Basidiomycota</taxon>
        <taxon>Agaricomycotina</taxon>
        <taxon>Agaricomycetes</taxon>
        <taxon>Agaricomycetidae</taxon>
        <taxon>Agaricales</taxon>
        <taxon>Marasmiineae</taxon>
        <taxon>Omphalotaceae</taxon>
        <taxon>Lentinula</taxon>
    </lineage>
</organism>
<evidence type="ECO:0000256" key="1">
    <source>
        <dbReference type="ARBA" id="ARBA00010926"/>
    </source>
</evidence>
<comment type="caution">
    <text evidence="4">The sequence shown here is derived from an EMBL/GenBank/DDBJ whole genome shotgun (WGS) entry which is preliminary data.</text>
</comment>
<dbReference type="Proteomes" id="UP001150266">
    <property type="component" value="Unassembled WGS sequence"/>
</dbReference>
<evidence type="ECO:0000259" key="3">
    <source>
        <dbReference type="Pfam" id="PF16561"/>
    </source>
</evidence>
<evidence type="ECO:0000313" key="4">
    <source>
        <dbReference type="EMBL" id="KAJ4472182.1"/>
    </source>
</evidence>
<dbReference type="InterPro" id="IPR013783">
    <property type="entry name" value="Ig-like_fold"/>
</dbReference>
<accession>A0A9W9A1V0</accession>
<feature type="region of interest" description="Disordered" evidence="2">
    <location>
        <begin position="144"/>
        <end position="193"/>
    </location>
</feature>
<evidence type="ECO:0000256" key="2">
    <source>
        <dbReference type="SAM" id="MobiDB-lite"/>
    </source>
</evidence>
<proteinExistence type="inferred from homology"/>
<keyword evidence="5" id="KW-1185">Reference proteome</keyword>
<name>A0A9W9A1V0_9AGAR</name>
<sequence>SIRLQKGQQGFEGAAVINWNEKIAYKFVVDGQWVVNSQEPTETDKSGNVNNVYTAPEKPLEASRTNGTPEELKPAASEIAAGKPTTLGTTSIFPQLLSDFATTMAATDGTSSALEYVASGVGAAIQGVIGLDPVNPDQVSILPAPESPKADIASVEPSTHTPLIAPSLPPEQTSVDSAPPAEAEVIPSPSAEA</sequence>
<gene>
    <name evidence="4" type="ORF">J3R30DRAFT_3231511</name>
</gene>